<sequence length="118" mass="13586">MTIPSEWIEHRRGDGELLGWMRPDGEDFVVIDLLGRELSAPLDWFEAETLLETTGMSYLADAYELCLEDGEWTRVRITEVSANRVRVKLEDWGDITVPTREYILPFPPTQDLRVFGGN</sequence>
<dbReference type="RefSeq" id="WP_338110016.1">
    <property type="nucleotide sequence ID" value="NZ_JACHWJ010000001.1"/>
</dbReference>
<dbReference type="SUPFAM" id="SSF63748">
    <property type="entry name" value="Tudor/PWWP/MBT"/>
    <property type="match status" value="1"/>
</dbReference>
<dbReference type="EMBL" id="JACHWJ010000001">
    <property type="protein sequence ID" value="MBB2956311.1"/>
    <property type="molecule type" value="Genomic_DNA"/>
</dbReference>
<dbReference type="AlphaFoldDB" id="A0A7W4YEU0"/>
<reference evidence="1 2" key="1">
    <citation type="submission" date="2020-08" db="EMBL/GenBank/DDBJ databases">
        <title>Sequencing the genomes of 1000 actinobacteria strains.</title>
        <authorList>
            <person name="Klenk H.-P."/>
        </authorList>
    </citation>
    <scope>NUCLEOTIDE SEQUENCE [LARGE SCALE GENOMIC DNA]</scope>
    <source>
        <strain evidence="1 2">DSM 20419</strain>
    </source>
</reference>
<proteinExistence type="predicted"/>
<organism evidence="1 2">
    <name type="scientific">Pseudoclavibacter helvolus</name>
    <dbReference type="NCBI Taxonomy" id="255205"/>
    <lineage>
        <taxon>Bacteria</taxon>
        <taxon>Bacillati</taxon>
        <taxon>Actinomycetota</taxon>
        <taxon>Actinomycetes</taxon>
        <taxon>Micrococcales</taxon>
        <taxon>Microbacteriaceae</taxon>
        <taxon>Pseudoclavibacter</taxon>
    </lineage>
</organism>
<gene>
    <name evidence="1" type="ORF">FHX72_000423</name>
</gene>
<comment type="caution">
    <text evidence="1">The sequence shown here is derived from an EMBL/GenBank/DDBJ whole genome shotgun (WGS) entry which is preliminary data.</text>
</comment>
<evidence type="ECO:0000313" key="2">
    <source>
        <dbReference type="Proteomes" id="UP000545286"/>
    </source>
</evidence>
<dbReference type="Proteomes" id="UP000545286">
    <property type="component" value="Unassembled WGS sequence"/>
</dbReference>
<keyword evidence="2" id="KW-1185">Reference proteome</keyword>
<name>A0A7W4YEU0_9MICO</name>
<evidence type="ECO:0000313" key="1">
    <source>
        <dbReference type="EMBL" id="MBB2956311.1"/>
    </source>
</evidence>
<accession>A0A7W4YEU0</accession>
<protein>
    <submittedName>
        <fullName evidence="1">Uncharacterized protein</fullName>
    </submittedName>
</protein>